<dbReference type="InterPro" id="IPR001304">
    <property type="entry name" value="C-type_lectin-like"/>
</dbReference>
<reference evidence="2" key="1">
    <citation type="submission" date="2022-08" db="UniProtKB">
        <authorList>
            <consortium name="EnsemblMetazoa"/>
        </authorList>
    </citation>
    <scope>IDENTIFICATION</scope>
    <source>
        <strain evidence="2">05x7-T-G4-1.051#20</strain>
    </source>
</reference>
<dbReference type="PANTHER" id="PTHR22803">
    <property type="entry name" value="MANNOSE, PHOSPHOLIPASE, LECTIN RECEPTOR RELATED"/>
    <property type="match status" value="1"/>
</dbReference>
<dbReference type="Proteomes" id="UP000005408">
    <property type="component" value="Unassembled WGS sequence"/>
</dbReference>
<protein>
    <recommendedName>
        <fullName evidence="1">C-type lectin domain-containing protein</fullName>
    </recommendedName>
</protein>
<evidence type="ECO:0000313" key="2">
    <source>
        <dbReference type="EnsemblMetazoa" id="G8335.1:cds"/>
    </source>
</evidence>
<accession>A0A8W8NNQ4</accession>
<dbReference type="SUPFAM" id="SSF56436">
    <property type="entry name" value="C-type lectin-like"/>
    <property type="match status" value="2"/>
</dbReference>
<dbReference type="InterPro" id="IPR016187">
    <property type="entry name" value="CTDL_fold"/>
</dbReference>
<keyword evidence="3" id="KW-1185">Reference proteome</keyword>
<sequence length="299" mass="35175">MKTAQISRDFITGTCYCCDQVPGLDDQYLSNSDKRSFKTGFCPFKYTGYKYNQDKICLRYEESLRTYQEAVDICQREGGDLIRVDSLTKHNILKDFVEKKRSLSEVEVWVQGIRDGNFIWRDAFDELYLFSRDVTTGTCYCCDKKQGVDDFLIPEFERETFITGNCALRYKGYEYNNQKVCLRYEETLKTYHEAADVCQREGGDLIRVDSITKHNIMSAFIEEQRLADRSEVWVQGIRDSNLVWRYHDSTELKYTCLSDVSGNSNSNYMRAKRVDNYFCADTTETYKAFYLCEMFIRFI</sequence>
<dbReference type="EnsemblMetazoa" id="G8335.1">
    <property type="protein sequence ID" value="G8335.1:cds"/>
    <property type="gene ID" value="G8335"/>
</dbReference>
<dbReference type="CDD" id="cd00037">
    <property type="entry name" value="CLECT"/>
    <property type="match status" value="2"/>
</dbReference>
<name>A0A8W8NNQ4_MAGGI</name>
<evidence type="ECO:0000259" key="1">
    <source>
        <dbReference type="SMART" id="SM00034"/>
    </source>
</evidence>
<evidence type="ECO:0000313" key="3">
    <source>
        <dbReference type="Proteomes" id="UP000005408"/>
    </source>
</evidence>
<dbReference type="InterPro" id="IPR016186">
    <property type="entry name" value="C-type_lectin-like/link_sf"/>
</dbReference>
<organism evidence="2 3">
    <name type="scientific">Magallana gigas</name>
    <name type="common">Pacific oyster</name>
    <name type="synonym">Crassostrea gigas</name>
    <dbReference type="NCBI Taxonomy" id="29159"/>
    <lineage>
        <taxon>Eukaryota</taxon>
        <taxon>Metazoa</taxon>
        <taxon>Spiralia</taxon>
        <taxon>Lophotrochozoa</taxon>
        <taxon>Mollusca</taxon>
        <taxon>Bivalvia</taxon>
        <taxon>Autobranchia</taxon>
        <taxon>Pteriomorphia</taxon>
        <taxon>Ostreida</taxon>
        <taxon>Ostreoidea</taxon>
        <taxon>Ostreidae</taxon>
        <taxon>Magallana</taxon>
    </lineage>
</organism>
<feature type="domain" description="C-type lectin" evidence="1">
    <location>
        <begin position="42"/>
        <end position="164"/>
    </location>
</feature>
<dbReference type="AlphaFoldDB" id="A0A8W8NNQ4"/>
<dbReference type="Pfam" id="PF00059">
    <property type="entry name" value="Lectin_C"/>
    <property type="match status" value="1"/>
</dbReference>
<dbReference type="Gene3D" id="3.10.100.10">
    <property type="entry name" value="Mannose-Binding Protein A, subunit A"/>
    <property type="match status" value="2"/>
</dbReference>
<proteinExistence type="predicted"/>
<dbReference type="InterPro" id="IPR050111">
    <property type="entry name" value="C-type_lectin/snaclec_domain"/>
</dbReference>
<feature type="domain" description="C-type lectin" evidence="1">
    <location>
        <begin position="166"/>
        <end position="293"/>
    </location>
</feature>
<dbReference type="SMART" id="SM00034">
    <property type="entry name" value="CLECT"/>
    <property type="match status" value="2"/>
</dbReference>